<gene>
    <name evidence="2" type="ORF">ERS686654_01860</name>
</gene>
<sequence>MKKISKNLKKLYWLLACSPVFLFGAGGQNVLKTLEQNVNQQINDAGGSFASVLNTIVLVIGILWIIVLMLGALFNVEAIKNHIKFVIIASIVLGVTYGLTAGQMN</sequence>
<keyword evidence="3" id="KW-1185">Reference proteome</keyword>
<dbReference type="RefSeq" id="WP_059435397.1">
    <property type="nucleotide sequence ID" value="NZ_FAVB01000005.1"/>
</dbReference>
<dbReference type="Proteomes" id="UP000052237">
    <property type="component" value="Unassembled WGS sequence"/>
</dbReference>
<evidence type="ECO:0000313" key="3">
    <source>
        <dbReference type="Proteomes" id="UP000052237"/>
    </source>
</evidence>
<dbReference type="AlphaFoldDB" id="A0A0S4SRE8"/>
<accession>A0A0S4SRE8</accession>
<proteinExistence type="predicted"/>
<feature type="transmembrane region" description="Helical" evidence="1">
    <location>
        <begin position="85"/>
        <end position="104"/>
    </location>
</feature>
<feature type="transmembrane region" description="Helical" evidence="1">
    <location>
        <begin position="51"/>
        <end position="73"/>
    </location>
</feature>
<name>A0A0S4SRE8_CAMHY</name>
<protein>
    <submittedName>
        <fullName evidence="2">Uncharacterized protein</fullName>
    </submittedName>
</protein>
<reference evidence="2 3" key="1">
    <citation type="submission" date="2015-11" db="EMBL/GenBank/DDBJ databases">
        <authorList>
            <consortium name="Pathogen Informatics"/>
        </authorList>
    </citation>
    <scope>NUCLEOTIDE SEQUENCE [LARGE SCALE GENOMIC DNA]</scope>
    <source>
        <strain evidence="2 3">006A-0059</strain>
    </source>
</reference>
<keyword evidence="1" id="KW-0812">Transmembrane</keyword>
<organism evidence="2 3">
    <name type="scientific">Campylobacter hyointestinalis subsp. hyointestinalis</name>
    <dbReference type="NCBI Taxonomy" id="91352"/>
    <lineage>
        <taxon>Bacteria</taxon>
        <taxon>Pseudomonadati</taxon>
        <taxon>Campylobacterota</taxon>
        <taxon>Epsilonproteobacteria</taxon>
        <taxon>Campylobacterales</taxon>
        <taxon>Campylobacteraceae</taxon>
        <taxon>Campylobacter</taxon>
    </lineage>
</organism>
<evidence type="ECO:0000256" key="1">
    <source>
        <dbReference type="SAM" id="Phobius"/>
    </source>
</evidence>
<keyword evidence="1" id="KW-0472">Membrane</keyword>
<keyword evidence="1" id="KW-1133">Transmembrane helix</keyword>
<dbReference type="EMBL" id="FAVB01000005">
    <property type="protein sequence ID" value="CUU88225.1"/>
    <property type="molecule type" value="Genomic_DNA"/>
</dbReference>
<evidence type="ECO:0000313" key="2">
    <source>
        <dbReference type="EMBL" id="CUU88225.1"/>
    </source>
</evidence>
<comment type="caution">
    <text evidence="2">The sequence shown here is derived from an EMBL/GenBank/DDBJ whole genome shotgun (WGS) entry which is preliminary data.</text>
</comment>